<gene>
    <name evidence="1" type="ORF">HKBW3S44_01265</name>
</gene>
<evidence type="ECO:0000313" key="2">
    <source>
        <dbReference type="Proteomes" id="UP000561271"/>
    </source>
</evidence>
<organism evidence="1 2">
    <name type="scientific">Candidatus Hakubella thermalkaliphila</name>
    <dbReference type="NCBI Taxonomy" id="2754717"/>
    <lineage>
        <taxon>Bacteria</taxon>
        <taxon>Bacillati</taxon>
        <taxon>Actinomycetota</taxon>
        <taxon>Actinomycetota incertae sedis</taxon>
        <taxon>Candidatus Hakubellales</taxon>
        <taxon>Candidatus Hakubellaceae</taxon>
        <taxon>Candidatus Hakubella</taxon>
    </lineage>
</organism>
<accession>A0A6V8Q9K4</accession>
<dbReference type="Proteomes" id="UP000561271">
    <property type="component" value="Unassembled WGS sequence"/>
</dbReference>
<proteinExistence type="predicted"/>
<comment type="caution">
    <text evidence="1">The sequence shown here is derived from an EMBL/GenBank/DDBJ whole genome shotgun (WGS) entry which is preliminary data.</text>
</comment>
<name>A0A6V8Q9K4_9ACTN</name>
<dbReference type="EMBL" id="BLSC01000113">
    <property type="protein sequence ID" value="GFP37588.1"/>
    <property type="molecule type" value="Genomic_DNA"/>
</dbReference>
<reference evidence="1 2" key="1">
    <citation type="journal article" date="2020" name="Front. Microbiol.">
        <title>Single-cell genomics of novel Actinobacteria with the Wood-Ljungdahl pathway discovered in a serpentinizing system.</title>
        <authorList>
            <person name="Merino N."/>
            <person name="Kawai M."/>
            <person name="Boyd E.S."/>
            <person name="Colman D.R."/>
            <person name="McGlynn S.E."/>
            <person name="Nealson K.H."/>
            <person name="Kurokawa K."/>
            <person name="Hongoh Y."/>
        </authorList>
    </citation>
    <scope>NUCLEOTIDE SEQUENCE [LARGE SCALE GENOMIC DNA]</scope>
    <source>
        <strain evidence="1 2">S44</strain>
    </source>
</reference>
<evidence type="ECO:0000313" key="1">
    <source>
        <dbReference type="EMBL" id="GFP37588.1"/>
    </source>
</evidence>
<sequence length="104" mass="11631">MRAPGNFQLQIRTSGYFNGGMETLAWPYLADPEKEIFLIRGEGEILVSDGIICPVHSSCRNSFPLVFADSHIVVRGIGLKEANSQISRSINFLLGSRSWNCGWW</sequence>
<protein>
    <submittedName>
        <fullName evidence="1">Uncharacterized protein</fullName>
    </submittedName>
</protein>
<dbReference type="AlphaFoldDB" id="A0A6V8Q9K4"/>